<accession>A0A098AVM7</accession>
<dbReference type="GO" id="GO:0016491">
    <property type="term" value="F:oxidoreductase activity"/>
    <property type="evidence" value="ECO:0007669"/>
    <property type="project" value="UniProtKB-KW"/>
</dbReference>
<dbReference type="SMART" id="SM00822">
    <property type="entry name" value="PKS_KR"/>
    <property type="match status" value="1"/>
</dbReference>
<dbReference type="InterPro" id="IPR036291">
    <property type="entry name" value="NAD(P)-bd_dom_sf"/>
</dbReference>
<proteinExistence type="inferred from homology"/>
<keyword evidence="2" id="KW-0560">Oxidoreductase</keyword>
<dbReference type="InterPro" id="IPR002347">
    <property type="entry name" value="SDR_fam"/>
</dbReference>
<dbReference type="EMBL" id="LK996017">
    <property type="protein sequence ID" value="CDX00638.1"/>
    <property type="molecule type" value="Genomic_DNA"/>
</dbReference>
<dbReference type="SUPFAM" id="SSF51735">
    <property type="entry name" value="NAD(P)-binding Rossmann-fold domains"/>
    <property type="match status" value="1"/>
</dbReference>
<dbReference type="AlphaFoldDB" id="A0A098AVM7"/>
<dbReference type="PANTHER" id="PTHR42879:SF2">
    <property type="entry name" value="3-OXOACYL-[ACYL-CARRIER-PROTEIN] REDUCTASE FABG"/>
    <property type="match status" value="1"/>
</dbReference>
<protein>
    <submittedName>
        <fullName evidence="5">Acetoacetyl-CoA reductase</fullName>
    </submittedName>
</protein>
<dbReference type="Pfam" id="PF13561">
    <property type="entry name" value="adh_short_C2"/>
    <property type="match status" value="1"/>
</dbReference>
<dbReference type="PRINTS" id="PR00081">
    <property type="entry name" value="GDHRDH"/>
</dbReference>
<dbReference type="PATRIC" id="fig|49338.4.peg.804"/>
<keyword evidence="3" id="KW-0753">Steroid metabolism</keyword>
<dbReference type="FunFam" id="3.40.50.720:FF:000173">
    <property type="entry name" value="3-oxoacyl-[acyl-carrier protein] reductase"/>
    <property type="match status" value="1"/>
</dbReference>
<evidence type="ECO:0000256" key="2">
    <source>
        <dbReference type="ARBA" id="ARBA00023002"/>
    </source>
</evidence>
<name>A0A098AVM7_DESHA</name>
<dbReference type="PRINTS" id="PR00080">
    <property type="entry name" value="SDRFAMILY"/>
</dbReference>
<evidence type="ECO:0000259" key="4">
    <source>
        <dbReference type="SMART" id="SM00822"/>
    </source>
</evidence>
<reference evidence="5" key="1">
    <citation type="submission" date="2014-07" db="EMBL/GenBank/DDBJ databases">
        <authorList>
            <person name="Hornung V.Bastian."/>
        </authorList>
    </citation>
    <scope>NUCLEOTIDE SEQUENCE</scope>
    <source>
        <strain evidence="5">PCE-S</strain>
    </source>
</reference>
<dbReference type="InterPro" id="IPR057326">
    <property type="entry name" value="KR_dom"/>
</dbReference>
<organism evidence="5">
    <name type="scientific">Desulfitobacterium hafniense</name>
    <name type="common">Desulfitobacterium frappieri</name>
    <dbReference type="NCBI Taxonomy" id="49338"/>
    <lineage>
        <taxon>Bacteria</taxon>
        <taxon>Bacillati</taxon>
        <taxon>Bacillota</taxon>
        <taxon>Clostridia</taxon>
        <taxon>Eubacteriales</taxon>
        <taxon>Desulfitobacteriaceae</taxon>
        <taxon>Desulfitobacterium</taxon>
    </lineage>
</organism>
<gene>
    <name evidence="5" type="ORF">DPCES_0751</name>
</gene>
<dbReference type="PANTHER" id="PTHR42879">
    <property type="entry name" value="3-OXOACYL-(ACYL-CARRIER-PROTEIN) REDUCTASE"/>
    <property type="match status" value="1"/>
</dbReference>
<comment type="similarity">
    <text evidence="1">Belongs to the short-chain dehydrogenases/reductases (SDR) family.</text>
</comment>
<sequence>METGRFQPAIENKCESSAFEERFGRRPDGAESLSVSFVRAAYGANGVKQNPGEPIASLQSSDKPGFLYRQLVVIIRHIAITPRTLLQIYHTPRPALWSRILKIPKKACQIKAENLRMIWHAFCLYKHSDSKVVGEESPRQKAERGRCLFMAKFAGRVAVITGGAKGIGEAIVRKFYGEGAKVAVLDVDAAGAQQLALELDPSGEKVIGLGCNVVSREGVKAAFAAIMAKFGTVDILVNNAGITRDAIFHKMTEQQWDDVMAVNGKGLFNCTQEAWLIMREKKYGKICNLSSTNSSGEAGQANYSFTKAGTIAFTKSLAREGGRYNINVNCVRPGVIDTEMMRAVPEQALEDYINKTAFKRMGQPSEVADVIAYLCSEESSFVTGEEILVAGGYIYR</sequence>
<dbReference type="InterPro" id="IPR050259">
    <property type="entry name" value="SDR"/>
</dbReference>
<dbReference type="NCBIfam" id="NF005559">
    <property type="entry name" value="PRK07231.1"/>
    <property type="match status" value="1"/>
</dbReference>
<keyword evidence="3" id="KW-0443">Lipid metabolism</keyword>
<dbReference type="Gene3D" id="3.40.50.720">
    <property type="entry name" value="NAD(P)-binding Rossmann-like Domain"/>
    <property type="match status" value="1"/>
</dbReference>
<feature type="domain" description="Ketoreductase" evidence="4">
    <location>
        <begin position="156"/>
        <end position="329"/>
    </location>
</feature>
<dbReference type="GO" id="GO:0008202">
    <property type="term" value="P:steroid metabolic process"/>
    <property type="evidence" value="ECO:0007669"/>
    <property type="project" value="UniProtKB-KW"/>
</dbReference>
<evidence type="ECO:0000256" key="3">
    <source>
        <dbReference type="ARBA" id="ARBA00023221"/>
    </source>
</evidence>
<evidence type="ECO:0000313" key="5">
    <source>
        <dbReference type="EMBL" id="CDX00638.1"/>
    </source>
</evidence>
<evidence type="ECO:0000256" key="1">
    <source>
        <dbReference type="ARBA" id="ARBA00006484"/>
    </source>
</evidence>